<evidence type="ECO:0000313" key="3">
    <source>
        <dbReference type="Proteomes" id="UP000319499"/>
    </source>
</evidence>
<dbReference type="AlphaFoldDB" id="A0A563DLB2"/>
<gene>
    <name evidence="2" type="ORF">ETU09_00105</name>
</gene>
<comment type="caution">
    <text evidence="2">The sequence shown here is derived from an EMBL/GenBank/DDBJ whole genome shotgun (WGS) entry which is preliminary data.</text>
</comment>
<feature type="domain" description="LysM" evidence="1">
    <location>
        <begin position="6"/>
        <end position="52"/>
    </location>
</feature>
<dbReference type="PROSITE" id="PS51782">
    <property type="entry name" value="LYSM"/>
    <property type="match status" value="1"/>
</dbReference>
<dbReference type="RefSeq" id="WP_146291059.1">
    <property type="nucleotide sequence ID" value="NZ_SELH01000009.1"/>
</dbReference>
<dbReference type="OrthoDB" id="1081532at2"/>
<proteinExistence type="predicted"/>
<dbReference type="Proteomes" id="UP000319499">
    <property type="component" value="Unassembled WGS sequence"/>
</dbReference>
<evidence type="ECO:0000313" key="2">
    <source>
        <dbReference type="EMBL" id="TWP30802.1"/>
    </source>
</evidence>
<reference evidence="2 3" key="1">
    <citation type="submission" date="2019-02" db="EMBL/GenBank/DDBJ databases">
        <title>Apibacter muscae sp. nov.: a novel member of the house fly microbiota.</title>
        <authorList>
            <person name="Park R."/>
        </authorList>
    </citation>
    <scope>NUCLEOTIDE SEQUENCE [LARGE SCALE GENOMIC DNA]</scope>
    <source>
        <strain evidence="2 3">AL1</strain>
    </source>
</reference>
<keyword evidence="3" id="KW-1185">Reference proteome</keyword>
<evidence type="ECO:0000259" key="1">
    <source>
        <dbReference type="PROSITE" id="PS51782"/>
    </source>
</evidence>
<dbReference type="EMBL" id="SELH01000009">
    <property type="protein sequence ID" value="TWP30802.1"/>
    <property type="molecule type" value="Genomic_DNA"/>
</dbReference>
<protein>
    <submittedName>
        <fullName evidence="2">LysM domain-containing protein</fullName>
    </submittedName>
</protein>
<accession>A0A563DLB2</accession>
<dbReference type="CDD" id="cd00118">
    <property type="entry name" value="LysM"/>
    <property type="match status" value="1"/>
</dbReference>
<organism evidence="2 3">
    <name type="scientific">Apibacter muscae</name>
    <dbReference type="NCBI Taxonomy" id="2509004"/>
    <lineage>
        <taxon>Bacteria</taxon>
        <taxon>Pseudomonadati</taxon>
        <taxon>Bacteroidota</taxon>
        <taxon>Flavobacteriia</taxon>
        <taxon>Flavobacteriales</taxon>
        <taxon>Weeksellaceae</taxon>
        <taxon>Apibacter</taxon>
    </lineage>
</organism>
<dbReference type="InterPro" id="IPR018392">
    <property type="entry name" value="LysM"/>
</dbReference>
<sequence>MSEEFKLHIVEGEEKLSAIAQKHNISIEELKKANPEMRTFFSGFFGGAEYASAMQKIRIPIIKEVIIKPTKLVDPFSSLTFESKARYRCEQINISNVNGNMSHFAEQKYQYLLQQSLDQGIAKVVMEEHLYRFEPSTLNETFDFLSKTEFIKNNVILSLSKETGGIQNVKNKKQINEKWIKFRENELFENSFIKKLNQTNPKGVNDLIAMGNKQFSPVYELAEEEYRRNLFYFICFDQYLFTPIDECINVEFEYLSTIIPPVIVPIEFRYDKISENNDFLKIRKVGTLKITPEILNQIQLKYDEIHKPNIKFGFTEYKLEFRVRLEFNKKDRLVETADLFIMEQIADNIDNSCEFHLKRLQNFTK</sequence>
<name>A0A563DLB2_9FLAO</name>